<dbReference type="AlphaFoldDB" id="A0A7W9GKE0"/>
<reference evidence="1 2" key="1">
    <citation type="submission" date="2020-08" db="EMBL/GenBank/DDBJ databases">
        <title>Sequencing the genomes of 1000 actinobacteria strains.</title>
        <authorList>
            <person name="Klenk H.-P."/>
        </authorList>
    </citation>
    <scope>NUCLEOTIDE SEQUENCE [LARGE SCALE GENOMIC DNA]</scope>
    <source>
        <strain evidence="1 2">DSM 45507</strain>
    </source>
</reference>
<dbReference type="Proteomes" id="UP000579153">
    <property type="component" value="Unassembled WGS sequence"/>
</dbReference>
<name>A0A7W9GKE0_9ACTN</name>
<dbReference type="EMBL" id="JACHMB010000001">
    <property type="protein sequence ID" value="MBB5785400.1"/>
    <property type="molecule type" value="Genomic_DNA"/>
</dbReference>
<organism evidence="1 2">
    <name type="scientific">Nonomuraea jabiensis</name>
    <dbReference type="NCBI Taxonomy" id="882448"/>
    <lineage>
        <taxon>Bacteria</taxon>
        <taxon>Bacillati</taxon>
        <taxon>Actinomycetota</taxon>
        <taxon>Actinomycetes</taxon>
        <taxon>Streptosporangiales</taxon>
        <taxon>Streptosporangiaceae</taxon>
        <taxon>Nonomuraea</taxon>
    </lineage>
</organism>
<proteinExistence type="predicted"/>
<accession>A0A7W9GKE0</accession>
<protein>
    <submittedName>
        <fullName evidence="1">Uncharacterized protein</fullName>
    </submittedName>
</protein>
<gene>
    <name evidence="1" type="ORF">HD596_012156</name>
</gene>
<keyword evidence="2" id="KW-1185">Reference proteome</keyword>
<sequence>MAVLVRPPCAAGHPIAGEQPGTCTRLLRTFLIER</sequence>
<evidence type="ECO:0000313" key="2">
    <source>
        <dbReference type="Proteomes" id="UP000579153"/>
    </source>
</evidence>
<evidence type="ECO:0000313" key="1">
    <source>
        <dbReference type="EMBL" id="MBB5785400.1"/>
    </source>
</evidence>
<comment type="caution">
    <text evidence="1">The sequence shown here is derived from an EMBL/GenBank/DDBJ whole genome shotgun (WGS) entry which is preliminary data.</text>
</comment>